<dbReference type="PANTHER" id="PTHR42840">
    <property type="entry name" value="NAD(P)-BINDING ROSSMANN-FOLD SUPERFAMILY PROTEIN-RELATED"/>
    <property type="match status" value="1"/>
</dbReference>
<dbReference type="GO" id="GO:0006740">
    <property type="term" value="P:NADPH regeneration"/>
    <property type="evidence" value="ECO:0007669"/>
    <property type="project" value="TreeGrafter"/>
</dbReference>
<dbReference type="Gene3D" id="3.30.360.10">
    <property type="entry name" value="Dihydrodipicolinate Reductase, domain 2"/>
    <property type="match status" value="1"/>
</dbReference>
<dbReference type="AlphaFoldDB" id="A0A8E1W6T1"/>
<evidence type="ECO:0000256" key="3">
    <source>
        <dbReference type="SAM" id="MobiDB-lite"/>
    </source>
</evidence>
<comment type="similarity">
    <text evidence="1">Belongs to the Gfo/Idh/MocA family.</text>
</comment>
<dbReference type="GO" id="GO:0050112">
    <property type="term" value="F:inositol 2-dehydrogenase (NAD+) activity"/>
    <property type="evidence" value="ECO:0007669"/>
    <property type="project" value="UniProtKB-EC"/>
</dbReference>
<evidence type="ECO:0000256" key="1">
    <source>
        <dbReference type="ARBA" id="ARBA00010928"/>
    </source>
</evidence>
<dbReference type="Pfam" id="PF01408">
    <property type="entry name" value="GFO_IDH_MocA"/>
    <property type="match status" value="1"/>
</dbReference>
<organism evidence="6 7">
    <name type="scientific">Amycolatopsis echigonensis</name>
    <dbReference type="NCBI Taxonomy" id="2576905"/>
    <lineage>
        <taxon>Bacteria</taxon>
        <taxon>Bacillati</taxon>
        <taxon>Actinomycetota</taxon>
        <taxon>Actinomycetes</taxon>
        <taxon>Pseudonocardiales</taxon>
        <taxon>Pseudonocardiaceae</taxon>
        <taxon>Amycolatopsis</taxon>
    </lineage>
</organism>
<comment type="caution">
    <text evidence="6">The sequence shown here is derived from an EMBL/GenBank/DDBJ whole genome shotgun (WGS) entry which is preliminary data.</text>
</comment>
<dbReference type="InterPro" id="IPR036291">
    <property type="entry name" value="NAD(P)-bd_dom_sf"/>
</dbReference>
<dbReference type="GO" id="GO:0005737">
    <property type="term" value="C:cytoplasm"/>
    <property type="evidence" value="ECO:0007669"/>
    <property type="project" value="TreeGrafter"/>
</dbReference>
<reference evidence="6 7" key="1">
    <citation type="submission" date="2020-08" db="EMBL/GenBank/DDBJ databases">
        <title>Amycolatopsis echigonensis JCM 21831.</title>
        <authorList>
            <person name="Tedsree N."/>
            <person name="Kuncharoen N."/>
            <person name="Likhitwitayawuid K."/>
            <person name="Tanasupawat S."/>
        </authorList>
    </citation>
    <scope>NUCLEOTIDE SEQUENCE [LARGE SCALE GENOMIC DNA]</scope>
    <source>
        <strain evidence="6 7">JCM 21831</strain>
    </source>
</reference>
<sequence length="347" mass="37364">MLRVALFGSGRIGQVHARSIAAHPDAELAWICDPVQPAAEALAARHGGRVTAEPDEVFADPALDAVVIASPTPTHVDLLGRAAAAGKPVLCEKPIDLDLARIDRCWDDIAALQPFVMMGFNRRFDPTFTQLRQRVAAGEIGTFRALRITSRDPEPPPTAYLAASGGIFRDMTIHDFDLARFFLGEVTEVHAFASDDGNPVIAEARDAHQAMVLLRGANGALCTITNSRSCTFGYDQRVEAFGDNGMLEAANQSASSVRAYGTRGAETADPYLRFFVERYREAYLAEFDEFVRAVRENRPPSPDFADGRAALVLAEAALESVSTGRSVTVPAGPRPETEAPLANGAAR</sequence>
<feature type="domain" description="Gfo/Idh/MocA-like oxidoreductase N-terminal" evidence="4">
    <location>
        <begin position="2"/>
        <end position="119"/>
    </location>
</feature>
<feature type="region of interest" description="Disordered" evidence="3">
    <location>
        <begin position="323"/>
        <end position="347"/>
    </location>
</feature>
<proteinExistence type="inferred from homology"/>
<evidence type="ECO:0000259" key="4">
    <source>
        <dbReference type="Pfam" id="PF01408"/>
    </source>
</evidence>
<evidence type="ECO:0000256" key="2">
    <source>
        <dbReference type="ARBA" id="ARBA00023002"/>
    </source>
</evidence>
<dbReference type="EC" id="1.1.1.18" evidence="6"/>
<dbReference type="InterPro" id="IPR000683">
    <property type="entry name" value="Gfo/Idh/MocA-like_OxRdtase_N"/>
</dbReference>
<dbReference type="SUPFAM" id="SSF51735">
    <property type="entry name" value="NAD(P)-binding Rossmann-fold domains"/>
    <property type="match status" value="1"/>
</dbReference>
<protein>
    <submittedName>
        <fullName evidence="6">Inositol 2-dehydrogenase</fullName>
        <ecNumber evidence="6">1.1.1.18</ecNumber>
    </submittedName>
</protein>
<dbReference type="Gene3D" id="3.40.50.720">
    <property type="entry name" value="NAD(P)-binding Rossmann-like Domain"/>
    <property type="match status" value="1"/>
</dbReference>
<dbReference type="GO" id="GO:0000166">
    <property type="term" value="F:nucleotide binding"/>
    <property type="evidence" value="ECO:0007669"/>
    <property type="project" value="InterPro"/>
</dbReference>
<dbReference type="InterPro" id="IPR055170">
    <property type="entry name" value="GFO_IDH_MocA-like_dom"/>
</dbReference>
<gene>
    <name evidence="6" type="primary">iolG</name>
    <name evidence="6" type="ORF">H5411_37840</name>
</gene>
<evidence type="ECO:0000259" key="5">
    <source>
        <dbReference type="Pfam" id="PF22725"/>
    </source>
</evidence>
<dbReference type="Pfam" id="PF22725">
    <property type="entry name" value="GFO_IDH_MocA_C3"/>
    <property type="match status" value="1"/>
</dbReference>
<feature type="domain" description="GFO/IDH/MocA-like oxidoreductase" evidence="5">
    <location>
        <begin position="128"/>
        <end position="248"/>
    </location>
</feature>
<evidence type="ECO:0000313" key="6">
    <source>
        <dbReference type="EMBL" id="MBB2504891.1"/>
    </source>
</evidence>
<name>A0A8E1W6T1_9PSEU</name>
<accession>A0A8E1W6T1</accession>
<evidence type="ECO:0000313" key="7">
    <source>
        <dbReference type="Proteomes" id="UP000550260"/>
    </source>
</evidence>
<dbReference type="EMBL" id="JACJHR010000084">
    <property type="protein sequence ID" value="MBB2504891.1"/>
    <property type="molecule type" value="Genomic_DNA"/>
</dbReference>
<dbReference type="SUPFAM" id="SSF55347">
    <property type="entry name" value="Glyceraldehyde-3-phosphate dehydrogenase-like, C-terminal domain"/>
    <property type="match status" value="1"/>
</dbReference>
<dbReference type="Proteomes" id="UP000550260">
    <property type="component" value="Unassembled WGS sequence"/>
</dbReference>
<dbReference type="NCBIfam" id="TIGR04380">
    <property type="entry name" value="myo_inos_iolG"/>
    <property type="match status" value="1"/>
</dbReference>
<dbReference type="PANTHER" id="PTHR42840:SF3">
    <property type="entry name" value="BINDING ROSSMANN FOLD OXIDOREDUCTASE, PUTATIVE (AFU_ORTHOLOGUE AFUA_2G10240)-RELATED"/>
    <property type="match status" value="1"/>
</dbReference>
<keyword evidence="2 6" id="KW-0560">Oxidoreductase</keyword>
<dbReference type="RefSeq" id="WP_183126551.1">
    <property type="nucleotide sequence ID" value="NZ_JACJHR010000084.1"/>
</dbReference>
<dbReference type="InterPro" id="IPR030827">
    <property type="entry name" value="Myo_inos_IolG"/>
</dbReference>